<evidence type="ECO:0000313" key="1">
    <source>
        <dbReference type="EMBL" id="RKP54430.1"/>
    </source>
</evidence>
<keyword evidence="2" id="KW-1185">Reference proteome</keyword>
<dbReference type="Proteomes" id="UP000282076">
    <property type="component" value="Unassembled WGS sequence"/>
</dbReference>
<evidence type="ECO:0008006" key="3">
    <source>
        <dbReference type="Google" id="ProtNLM"/>
    </source>
</evidence>
<reference evidence="1 2" key="1">
    <citation type="submission" date="2018-10" db="EMBL/GenBank/DDBJ databases">
        <title>Cohnella sp. M2MS4P-1, whole genome shotgun sequence.</title>
        <authorList>
            <person name="Tuo L."/>
        </authorList>
    </citation>
    <scope>NUCLEOTIDE SEQUENCE [LARGE SCALE GENOMIC DNA]</scope>
    <source>
        <strain evidence="1 2">M2MS4P-1</strain>
    </source>
</reference>
<comment type="caution">
    <text evidence="1">The sequence shown here is derived from an EMBL/GenBank/DDBJ whole genome shotgun (WGS) entry which is preliminary data.</text>
</comment>
<dbReference type="EMBL" id="RBZM01000005">
    <property type="protein sequence ID" value="RKP54430.1"/>
    <property type="molecule type" value="Genomic_DNA"/>
</dbReference>
<name>A0A494XV21_9BACL</name>
<protein>
    <recommendedName>
        <fullName evidence="3">Butirosin biosynthesis protein H N-terminal domain-containing protein</fullName>
    </recommendedName>
</protein>
<dbReference type="RefSeq" id="WP_120977535.1">
    <property type="nucleotide sequence ID" value="NZ_RBZM01000005.1"/>
</dbReference>
<gene>
    <name evidence="1" type="ORF">D7Z26_13855</name>
</gene>
<organism evidence="1 2">
    <name type="scientific">Cohnella endophytica</name>
    <dbReference type="NCBI Taxonomy" id="2419778"/>
    <lineage>
        <taxon>Bacteria</taxon>
        <taxon>Bacillati</taxon>
        <taxon>Bacillota</taxon>
        <taxon>Bacilli</taxon>
        <taxon>Bacillales</taxon>
        <taxon>Paenibacillaceae</taxon>
        <taxon>Cohnella</taxon>
    </lineage>
</organism>
<dbReference type="AlphaFoldDB" id="A0A494XV21"/>
<sequence length="329" mass="39048">MKKKLDMNYPVITSYPMHANIISILAGHKCFEDWLYNNHLQVASVSINGTVWAGFYNPLGRKHYPLINKEYMTRETIVRNNLDICDLLIKSIDQNKYAYMGVDTFYIKSYNHNHHFNHDLFIYGYNEDEQLFYIADFFGTKYSFSEATFTEVSNAFHSTFPEDPNFNGIQLLSVNHDELYTFDLFHIIEMIWNYLNSTPVSRYYKPIQEPIENEKFGLSVYEEIKSNLISLGYAYPVLRNLHILCDHKKLMVLRSIYIDEKYQQPNEKIIGAFEEIEKKANIIRNLYMKNMVSLNKEPLTKFTYLLEDLQMREKDAMECWLERLRKITG</sequence>
<dbReference type="OrthoDB" id="2624539at2"/>
<proteinExistence type="predicted"/>
<accession>A0A494XV21</accession>
<evidence type="ECO:0000313" key="2">
    <source>
        <dbReference type="Proteomes" id="UP000282076"/>
    </source>
</evidence>